<feature type="binding site" evidence="21">
    <location>
        <position position="201"/>
    </location>
    <ligand>
        <name>Zn(2+)</name>
        <dbReference type="ChEBI" id="CHEBI:29105"/>
        <label>1</label>
    </ligand>
</feature>
<dbReference type="FunFam" id="2.110.10.10:FF:000016">
    <property type="entry name" value="Matrix metallopeptidase 25"/>
    <property type="match status" value="1"/>
</dbReference>
<evidence type="ECO:0000259" key="26">
    <source>
        <dbReference type="SMART" id="SM00235"/>
    </source>
</evidence>
<feature type="binding site" evidence="21">
    <location>
        <position position="213"/>
    </location>
    <ligand>
        <name>Ca(2+)</name>
        <dbReference type="ChEBI" id="CHEBI:29108"/>
        <label>2</label>
    </ligand>
</feature>
<evidence type="ECO:0000256" key="23">
    <source>
        <dbReference type="PROSITE-ProRule" id="PRU01011"/>
    </source>
</evidence>
<feature type="binding site" evidence="21">
    <location>
        <position position="258"/>
    </location>
    <ligand>
        <name>Zn(2+)</name>
        <dbReference type="ChEBI" id="CHEBI:29105"/>
        <label>2</label>
        <note>catalytic</note>
    </ligand>
</feature>
<keyword evidence="12" id="KW-0472">Membrane</keyword>
<keyword evidence="16" id="KW-0449">Lipoprotein</keyword>
<dbReference type="GO" id="GO:0006508">
    <property type="term" value="P:proteolysis"/>
    <property type="evidence" value="ECO:0007669"/>
    <property type="project" value="UniProtKB-KW"/>
</dbReference>
<reference evidence="28" key="1">
    <citation type="submission" date="2025-08" db="UniProtKB">
        <authorList>
            <consortium name="RefSeq"/>
        </authorList>
    </citation>
    <scope>IDENTIFICATION</scope>
    <source>
        <tissue evidence="28">Blood</tissue>
    </source>
</reference>
<feature type="binding site" evidence="21">
    <location>
        <position position="215"/>
    </location>
    <ligand>
        <name>Zn(2+)</name>
        <dbReference type="ChEBI" id="CHEBI:29105"/>
        <label>1</label>
    </ligand>
</feature>
<feature type="binding site" evidence="21">
    <location>
        <position position="220"/>
    </location>
    <ligand>
        <name>Ca(2+)</name>
        <dbReference type="ChEBI" id="CHEBI:29108"/>
        <label>3</label>
    </ligand>
</feature>
<dbReference type="CDD" id="cd04278">
    <property type="entry name" value="ZnMc_MMP"/>
    <property type="match status" value="1"/>
</dbReference>
<dbReference type="GO" id="GO:0008270">
    <property type="term" value="F:zinc ion binding"/>
    <property type="evidence" value="ECO:0007669"/>
    <property type="project" value="InterPro"/>
</dbReference>
<keyword evidence="11 28" id="KW-0482">Metalloprotease</keyword>
<dbReference type="InterPro" id="IPR018487">
    <property type="entry name" value="Hemopexin-like_repeat"/>
</dbReference>
<feature type="binding site" evidence="21">
    <location>
        <position position="188"/>
    </location>
    <ligand>
        <name>Zn(2+)</name>
        <dbReference type="ChEBI" id="CHEBI:29105"/>
        <label>1</label>
    </ligand>
</feature>
<keyword evidence="9 20" id="KW-0862">Zinc</keyword>
<dbReference type="SUPFAM" id="SSF50923">
    <property type="entry name" value="Hemopexin-like domain"/>
    <property type="match status" value="1"/>
</dbReference>
<feature type="short sequence motif" description="Cysteine switch" evidence="22">
    <location>
        <begin position="95"/>
        <end position="102"/>
    </location>
</feature>
<feature type="binding site" evidence="20">
    <location>
        <position position="244"/>
    </location>
    <ligand>
        <name>Zn(2+)</name>
        <dbReference type="ChEBI" id="CHEBI:29105"/>
        <label>2</label>
        <note>catalytic</note>
    </ligand>
</feature>
<feature type="compositionally biased region" description="Pro residues" evidence="24">
    <location>
        <begin position="302"/>
        <end position="318"/>
    </location>
</feature>
<dbReference type="CTD" id="64386"/>
<evidence type="ECO:0000256" key="17">
    <source>
        <dbReference type="ARBA" id="ARBA00055593"/>
    </source>
</evidence>
<organism evidence="27 28">
    <name type="scientific">Sapajus apella</name>
    <name type="common">Brown-capped capuchin</name>
    <name type="synonym">Cebus apella</name>
    <dbReference type="NCBI Taxonomy" id="9515"/>
    <lineage>
        <taxon>Eukaryota</taxon>
        <taxon>Metazoa</taxon>
        <taxon>Chordata</taxon>
        <taxon>Craniata</taxon>
        <taxon>Vertebrata</taxon>
        <taxon>Euteleostomi</taxon>
        <taxon>Mammalia</taxon>
        <taxon>Eutheria</taxon>
        <taxon>Euarchontoglires</taxon>
        <taxon>Primates</taxon>
        <taxon>Haplorrhini</taxon>
        <taxon>Platyrrhini</taxon>
        <taxon>Cebidae</taxon>
        <taxon>Cebinae</taxon>
        <taxon>Sapajus</taxon>
    </lineage>
</organism>
<evidence type="ECO:0000256" key="1">
    <source>
        <dbReference type="ARBA" id="ARBA00004609"/>
    </source>
</evidence>
<dbReference type="GO" id="GO:0031012">
    <property type="term" value="C:extracellular matrix"/>
    <property type="evidence" value="ECO:0007669"/>
    <property type="project" value="InterPro"/>
</dbReference>
<feature type="signal peptide" evidence="25">
    <location>
        <begin position="1"/>
        <end position="28"/>
    </location>
</feature>
<dbReference type="InterPro" id="IPR033739">
    <property type="entry name" value="M10A_MMP"/>
</dbReference>
<dbReference type="Gene3D" id="3.40.390.10">
    <property type="entry name" value="Collagenase (Catalytic Domain)"/>
    <property type="match status" value="1"/>
</dbReference>
<feature type="active site" evidence="19">
    <location>
        <position position="241"/>
    </location>
</feature>
<keyword evidence="4" id="KW-0336">GPI-anchor</keyword>
<keyword evidence="3" id="KW-1003">Cell membrane</keyword>
<comment type="subcellular location">
    <subcellularLocation>
        <location evidence="1">Cell membrane</location>
        <topology evidence="1">Lipid-anchor</topology>
        <topology evidence="1">GPI-anchor</topology>
    </subcellularLocation>
</comment>
<dbReference type="GO" id="GO:0005886">
    <property type="term" value="C:plasma membrane"/>
    <property type="evidence" value="ECO:0007669"/>
    <property type="project" value="UniProtKB-SubCell"/>
</dbReference>
<dbReference type="GO" id="GO:0004222">
    <property type="term" value="F:metalloendopeptidase activity"/>
    <property type="evidence" value="ECO:0007669"/>
    <property type="project" value="InterPro"/>
</dbReference>
<evidence type="ECO:0000256" key="8">
    <source>
        <dbReference type="ARBA" id="ARBA00022801"/>
    </source>
</evidence>
<dbReference type="InterPro" id="IPR024079">
    <property type="entry name" value="MetalloPept_cat_dom_sf"/>
</dbReference>
<comment type="cofactor">
    <cofactor evidence="21">
        <name>Zn(2+)</name>
        <dbReference type="ChEBI" id="CHEBI:29105"/>
    </cofactor>
    <text evidence="21">Binds 2 Zn(2+) ions per subunit.</text>
</comment>
<dbReference type="InterPro" id="IPR002477">
    <property type="entry name" value="Peptidoglycan-bd-like"/>
</dbReference>
<feature type="binding site" evidence="21">
    <location>
        <position position="328"/>
    </location>
    <ligand>
        <name>Ca(2+)</name>
        <dbReference type="ChEBI" id="CHEBI:29108"/>
        <label>4</label>
    </ligand>
</feature>
<dbReference type="RefSeq" id="XP_032113779.1">
    <property type="nucleotide sequence ID" value="XM_032257888.1"/>
</dbReference>
<evidence type="ECO:0000256" key="3">
    <source>
        <dbReference type="ARBA" id="ARBA00022475"/>
    </source>
</evidence>
<feature type="binding site" evidence="21">
    <location>
        <position position="217"/>
    </location>
    <ligand>
        <name>Ca(2+)</name>
        <dbReference type="ChEBI" id="CHEBI:29108"/>
        <label>3</label>
    </ligand>
</feature>
<feature type="binding site" description="in inhibited form" evidence="21">
    <location>
        <position position="97"/>
    </location>
    <ligand>
        <name>Zn(2+)</name>
        <dbReference type="ChEBI" id="CHEBI:29105"/>
        <label>2</label>
        <note>catalytic</note>
    </ligand>
</feature>
<feature type="region of interest" description="Disordered" evidence="24">
    <location>
        <begin position="499"/>
        <end position="536"/>
    </location>
</feature>
<dbReference type="InterPro" id="IPR001818">
    <property type="entry name" value="Pept_M10_metallopeptidase"/>
</dbReference>
<evidence type="ECO:0000256" key="5">
    <source>
        <dbReference type="ARBA" id="ARBA00022670"/>
    </source>
</evidence>
<dbReference type="Gene3D" id="2.110.10.10">
    <property type="entry name" value="Hemopexin-like domain"/>
    <property type="match status" value="1"/>
</dbReference>
<keyword evidence="14" id="KW-1015">Disulfide bond</keyword>
<evidence type="ECO:0000256" key="12">
    <source>
        <dbReference type="ARBA" id="ARBA00023136"/>
    </source>
</evidence>
<dbReference type="CDD" id="cd00094">
    <property type="entry name" value="HX"/>
    <property type="match status" value="1"/>
</dbReference>
<feature type="domain" description="Peptidase metallopeptidase" evidence="26">
    <location>
        <begin position="118"/>
        <end position="288"/>
    </location>
</feature>
<feature type="binding site" evidence="21">
    <location>
        <position position="218"/>
    </location>
    <ligand>
        <name>Ca(2+)</name>
        <dbReference type="ChEBI" id="CHEBI:29108"/>
        <label>1</label>
    </ligand>
</feature>
<keyword evidence="25" id="KW-0732">Signal</keyword>
<protein>
    <recommendedName>
        <fullName evidence="18">Matrix metalloproteinase-25</fullName>
    </recommendedName>
</protein>
<feature type="region of interest" description="Disordered" evidence="24">
    <location>
        <begin position="284"/>
        <end position="322"/>
    </location>
</feature>
<dbReference type="InterPro" id="IPR000585">
    <property type="entry name" value="Hemopexin-like_dom"/>
</dbReference>
<evidence type="ECO:0000256" key="22">
    <source>
        <dbReference type="PIRSR" id="PIRSR621190-5"/>
    </source>
</evidence>
<keyword evidence="15" id="KW-0325">Glycoprotein</keyword>
<dbReference type="GO" id="GO:0098552">
    <property type="term" value="C:side of membrane"/>
    <property type="evidence" value="ECO:0007669"/>
    <property type="project" value="UniProtKB-KW"/>
</dbReference>
<feature type="binding site" evidence="21">
    <location>
        <position position="186"/>
    </location>
    <ligand>
        <name>Zn(2+)</name>
        <dbReference type="ChEBI" id="CHEBI:29105"/>
        <label>1</label>
    </ligand>
</feature>
<evidence type="ECO:0000313" key="28">
    <source>
        <dbReference type="RefSeq" id="XP_032113779.1"/>
    </source>
</evidence>
<dbReference type="Pfam" id="PF01471">
    <property type="entry name" value="PG_binding_1"/>
    <property type="match status" value="1"/>
</dbReference>
<evidence type="ECO:0000256" key="11">
    <source>
        <dbReference type="ARBA" id="ARBA00023049"/>
    </source>
</evidence>
<dbReference type="AlphaFoldDB" id="A0A6J3G6X1"/>
<feature type="repeat" description="Hemopexin" evidence="23">
    <location>
        <begin position="373"/>
        <end position="418"/>
    </location>
</feature>
<dbReference type="PRINTS" id="PR00138">
    <property type="entry name" value="MATRIXIN"/>
</dbReference>
<feature type="binding site" evidence="21">
    <location>
        <position position="193"/>
    </location>
    <ligand>
        <name>Ca(2+)</name>
        <dbReference type="ChEBI" id="CHEBI:29108"/>
        <label>3</label>
    </ligand>
</feature>
<dbReference type="SUPFAM" id="SSF55486">
    <property type="entry name" value="Metalloproteases ('zincins'), catalytic domain"/>
    <property type="match status" value="1"/>
</dbReference>
<gene>
    <name evidence="28" type="primary">MMP25</name>
</gene>
<comment type="cofactor">
    <cofactor evidence="21">
        <name>Ca(2+)</name>
        <dbReference type="ChEBI" id="CHEBI:29108"/>
    </cofactor>
    <text evidence="21">Can bind about 5 Ca(2+) ions per subunit.</text>
</comment>
<dbReference type="GO" id="GO:0030198">
    <property type="term" value="P:extracellular matrix organization"/>
    <property type="evidence" value="ECO:0007669"/>
    <property type="project" value="TreeGrafter"/>
</dbReference>
<feature type="binding site" evidence="21">
    <location>
        <position position="473"/>
    </location>
    <ligand>
        <name>Ca(2+)</name>
        <dbReference type="ChEBI" id="CHEBI:29108"/>
        <label>5</label>
    </ligand>
</feature>
<evidence type="ECO:0000256" key="13">
    <source>
        <dbReference type="ARBA" id="ARBA00023145"/>
    </source>
</evidence>
<dbReference type="GO" id="GO:0030574">
    <property type="term" value="P:collagen catabolic process"/>
    <property type="evidence" value="ECO:0007669"/>
    <property type="project" value="TreeGrafter"/>
</dbReference>
<evidence type="ECO:0000256" key="9">
    <source>
        <dbReference type="ARBA" id="ARBA00022833"/>
    </source>
</evidence>
<keyword evidence="13" id="KW-0865">Zymogen</keyword>
<proteinExistence type="inferred from homology"/>
<evidence type="ECO:0000256" key="18">
    <source>
        <dbReference type="ARBA" id="ARBA00074040"/>
    </source>
</evidence>
<evidence type="ECO:0000256" key="2">
    <source>
        <dbReference type="ARBA" id="ARBA00010370"/>
    </source>
</evidence>
<evidence type="ECO:0000256" key="15">
    <source>
        <dbReference type="ARBA" id="ARBA00023180"/>
    </source>
</evidence>
<feature type="binding site" evidence="21">
    <location>
        <position position="379"/>
    </location>
    <ligand>
        <name>Ca(2+)</name>
        <dbReference type="ChEBI" id="CHEBI:29108"/>
        <label>5</label>
    </ligand>
</feature>
<feature type="repeat" description="Hemopexin" evidence="23">
    <location>
        <begin position="320"/>
        <end position="369"/>
    </location>
</feature>
<evidence type="ECO:0000256" key="21">
    <source>
        <dbReference type="PIRSR" id="PIRSR621190-2"/>
    </source>
</evidence>
<evidence type="ECO:0000256" key="7">
    <source>
        <dbReference type="ARBA" id="ARBA00022737"/>
    </source>
</evidence>
<dbReference type="FunFam" id="3.40.390.10:FF:000016">
    <property type="entry name" value="Matrix metallopeptidase 17"/>
    <property type="match status" value="1"/>
</dbReference>
<feature type="repeat" description="Hemopexin" evidence="23">
    <location>
        <begin position="468"/>
        <end position="514"/>
    </location>
</feature>
<dbReference type="InterPro" id="IPR006026">
    <property type="entry name" value="Peptidase_Metallo"/>
</dbReference>
<keyword evidence="27" id="KW-1185">Reference proteome</keyword>
<feature type="binding site" evidence="21">
    <location>
        <position position="194"/>
    </location>
    <ligand>
        <name>Ca(2+)</name>
        <dbReference type="ChEBI" id="CHEBI:29108"/>
        <label>3</label>
    </ligand>
</feature>
<dbReference type="SMART" id="SM00235">
    <property type="entry name" value="ZnMc"/>
    <property type="match status" value="1"/>
</dbReference>
<evidence type="ECO:0000256" key="25">
    <source>
        <dbReference type="SAM" id="SignalP"/>
    </source>
</evidence>
<keyword evidence="10 21" id="KW-0106">Calcium</keyword>
<feature type="binding site" evidence="20">
    <location>
        <position position="240"/>
    </location>
    <ligand>
        <name>Zn(2+)</name>
        <dbReference type="ChEBI" id="CHEBI:29105"/>
        <label>2</label>
        <note>catalytic</note>
    </ligand>
</feature>
<keyword evidence="6 20" id="KW-0479">Metal-binding</keyword>
<evidence type="ECO:0000256" key="6">
    <source>
        <dbReference type="ARBA" id="ARBA00022723"/>
    </source>
</evidence>
<dbReference type="PANTHER" id="PTHR10201">
    <property type="entry name" value="MATRIX METALLOPROTEINASE"/>
    <property type="match status" value="1"/>
</dbReference>
<name>A0A6J3G6X1_SAPAP</name>
<dbReference type="GeneID" id="116536226"/>
<feature type="binding site" evidence="21">
    <location>
        <position position="220"/>
    </location>
    <ligand>
        <name>Ca(2+)</name>
        <dbReference type="ChEBI" id="CHEBI:29108"/>
        <label>1</label>
    </ligand>
</feature>
<dbReference type="PROSITE" id="PS51642">
    <property type="entry name" value="HEMOPEXIN_2"/>
    <property type="match status" value="4"/>
</dbReference>
<evidence type="ECO:0000256" key="4">
    <source>
        <dbReference type="ARBA" id="ARBA00022622"/>
    </source>
</evidence>
<feature type="binding site" evidence="21">
    <location>
        <position position="330"/>
    </location>
    <ligand>
        <name>Ca(2+)</name>
        <dbReference type="ChEBI" id="CHEBI:29108"/>
        <label>5</label>
    </ligand>
</feature>
<evidence type="ECO:0000256" key="14">
    <source>
        <dbReference type="ARBA" id="ARBA00023157"/>
    </source>
</evidence>
<accession>A0A6J3G6X1</accession>
<feature type="chain" id="PRO_5027015188" description="Matrix metalloproteinase-25" evidence="25">
    <location>
        <begin position="29"/>
        <end position="568"/>
    </location>
</feature>
<evidence type="ECO:0000256" key="20">
    <source>
        <dbReference type="PIRSR" id="PIRSR001191-2"/>
    </source>
</evidence>
<comment type="similarity">
    <text evidence="2">Belongs to the peptidase M10A family.</text>
</comment>
<comment type="function">
    <text evidence="17">May activate progelatinase A.</text>
</comment>
<feature type="binding site" evidence="21">
    <location>
        <position position="176"/>
    </location>
    <ligand>
        <name>Ca(2+)</name>
        <dbReference type="ChEBI" id="CHEBI:29108"/>
        <label>2</label>
    </ligand>
</feature>
<dbReference type="GO" id="GO:0005615">
    <property type="term" value="C:extracellular space"/>
    <property type="evidence" value="ECO:0007669"/>
    <property type="project" value="TreeGrafter"/>
</dbReference>
<evidence type="ECO:0000256" key="24">
    <source>
        <dbReference type="SAM" id="MobiDB-lite"/>
    </source>
</evidence>
<dbReference type="Pfam" id="PF00045">
    <property type="entry name" value="Hemopexin"/>
    <property type="match status" value="3"/>
</dbReference>
<dbReference type="Proteomes" id="UP000504640">
    <property type="component" value="Unplaced"/>
</dbReference>
<evidence type="ECO:0000256" key="10">
    <source>
        <dbReference type="ARBA" id="ARBA00022837"/>
    </source>
</evidence>
<feature type="binding site" evidence="21">
    <location>
        <position position="471"/>
    </location>
    <ligand>
        <name>Ca(2+)</name>
        <dbReference type="ChEBI" id="CHEBI:29108"/>
        <label>4</label>
    </ligand>
</feature>
<keyword evidence="8" id="KW-0378">Hydrolase</keyword>
<keyword evidence="7" id="KW-0677">Repeat</keyword>
<keyword evidence="5" id="KW-0645">Protease</keyword>
<feature type="repeat" description="Hemopexin" evidence="23">
    <location>
        <begin position="419"/>
        <end position="467"/>
    </location>
</feature>
<dbReference type="InterPro" id="IPR021190">
    <property type="entry name" value="Pept_M10A"/>
</dbReference>
<sequence length="568" mass="63229">MRLQVLRLRLRLGLLALLLPLLLPPARAPKPSAQDVSLGVEWLTRYGYLPPPDPAQAQLQSPEKLSDAIKVMQRFAGLPETGLMDPRTVATMHKPRCSLPDVLGVAGLVRRRRRYALSGSVWKKRTLTWRVRSFPQSSQLRPETVRVLMNYALMAWGMETDLKFHEVDSPQGQEPDILVDFASAFHQDSYPFDGVGGTLAHAFFPGEHPISGDTHFDDEETWTFGSKDGEGTDLFAVAVHEFGHALGLGHSSAPNSIMRPFYQGPVGDPDKYRLSQDDRDGLQQLYGKAPQTPHDKPTRKPLVPPQPPAVPPDSPSSPIPDRCEGNFDAIANIRGETFFFKGPWFWRLQPSGQLVSPRPARLHRFWEGLPAQVRVVQAAYARHRDGRILLFSGPQFWVFQDRQLEGEARPLTELGLPWGEEVDAVFSWPQNGKTYLVRGRQYWRYDEAAARPDPGYPRDLSLWEGAPPSPDDVTVSNTGDTYFVKGAHYWRFPKGSIKSEPNAPQPMGPEWLGCPAPSAGPRAPRPPKATPESRGCDCQCELNQASGRRPAPLPLLLLPLLVGGVASR</sequence>
<feature type="binding site" evidence="20">
    <location>
        <position position="250"/>
    </location>
    <ligand>
        <name>Zn(2+)</name>
        <dbReference type="ChEBI" id="CHEBI:29105"/>
        <label>2</label>
        <note>catalytic</note>
    </ligand>
</feature>
<dbReference type="InterPro" id="IPR036375">
    <property type="entry name" value="Hemopexin-like_dom_sf"/>
</dbReference>
<dbReference type="Pfam" id="PF00413">
    <property type="entry name" value="Peptidase_M10"/>
    <property type="match status" value="1"/>
</dbReference>
<evidence type="ECO:0000256" key="16">
    <source>
        <dbReference type="ARBA" id="ARBA00023288"/>
    </source>
</evidence>
<evidence type="ECO:0000313" key="27">
    <source>
        <dbReference type="Proteomes" id="UP000504640"/>
    </source>
</evidence>
<dbReference type="PIRSF" id="PIRSF001191">
    <property type="entry name" value="Peptidase_M10A_matrix"/>
    <property type="match status" value="1"/>
</dbReference>
<dbReference type="SMART" id="SM00120">
    <property type="entry name" value="HX"/>
    <property type="match status" value="4"/>
</dbReference>
<evidence type="ECO:0000256" key="19">
    <source>
        <dbReference type="PIRSR" id="PIRSR001191-1"/>
    </source>
</evidence>
<dbReference type="PANTHER" id="PTHR10201:SF142">
    <property type="entry name" value="MATRIX METALLOPROTEINASE-25"/>
    <property type="match status" value="1"/>
</dbReference>